<dbReference type="EMBL" id="CP139725">
    <property type="protein sequence ID" value="WPZ21674.1"/>
    <property type="molecule type" value="Genomic_DNA"/>
</dbReference>
<dbReference type="Pfam" id="PF00072">
    <property type="entry name" value="Response_reg"/>
    <property type="match status" value="1"/>
</dbReference>
<gene>
    <name evidence="4" type="ORF">T7987_00055</name>
</gene>
<dbReference type="InterPro" id="IPR001789">
    <property type="entry name" value="Sig_transdc_resp-reg_receiver"/>
</dbReference>
<dbReference type="PANTHER" id="PTHR44591">
    <property type="entry name" value="STRESS RESPONSE REGULATOR PROTEIN 1"/>
    <property type="match status" value="1"/>
</dbReference>
<reference evidence="4 5" key="1">
    <citation type="submission" date="2023-11" db="EMBL/GenBank/DDBJ databases">
        <title>From the Deep-Sea to the Surface: Bacterial Genomes Isolated from the Moytirra Hydrothermal Vent Plume.</title>
        <authorList>
            <person name="Major S.R."/>
        </authorList>
    </citation>
    <scope>NUCLEOTIDE SEQUENCE [LARGE SCALE GENOMIC DNA]</scope>
    <source>
        <strain evidence="4 5">OXR-9</strain>
    </source>
</reference>
<accession>A0ABZ0UZX0</accession>
<name>A0ABZ0UZX0_9RHOB</name>
<evidence type="ECO:0000256" key="2">
    <source>
        <dbReference type="PROSITE-ProRule" id="PRU00169"/>
    </source>
</evidence>
<evidence type="ECO:0000313" key="5">
    <source>
        <dbReference type="Proteomes" id="UP001326567"/>
    </source>
</evidence>
<evidence type="ECO:0000259" key="3">
    <source>
        <dbReference type="PROSITE" id="PS50110"/>
    </source>
</evidence>
<dbReference type="Gene3D" id="3.40.50.2300">
    <property type="match status" value="1"/>
</dbReference>
<protein>
    <submittedName>
        <fullName evidence="4">Response regulator</fullName>
    </submittedName>
</protein>
<dbReference type="RefSeq" id="WP_322328577.1">
    <property type="nucleotide sequence ID" value="NZ_CP139725.1"/>
</dbReference>
<evidence type="ECO:0000256" key="1">
    <source>
        <dbReference type="ARBA" id="ARBA00022553"/>
    </source>
</evidence>
<sequence length="123" mass="13553">MAIKLLHVEDSDVILELVDIALQLSGGFEVLSCLSGRDALSKAEEFKPDVFLLDYMMPGMSGLETLRLLHELPGLEGVPAFFFTARCEEDFVTRAIASGAKGVFFKPYDPLKLAEKIKFALAK</sequence>
<dbReference type="Proteomes" id="UP001326567">
    <property type="component" value="Chromosome"/>
</dbReference>
<keyword evidence="1 2" id="KW-0597">Phosphoprotein</keyword>
<dbReference type="InterPro" id="IPR050595">
    <property type="entry name" value="Bact_response_regulator"/>
</dbReference>
<dbReference type="SMART" id="SM00448">
    <property type="entry name" value="REC"/>
    <property type="match status" value="1"/>
</dbReference>
<proteinExistence type="predicted"/>
<dbReference type="InterPro" id="IPR011006">
    <property type="entry name" value="CheY-like_superfamily"/>
</dbReference>
<evidence type="ECO:0000313" key="4">
    <source>
        <dbReference type="EMBL" id="WPZ21674.1"/>
    </source>
</evidence>
<keyword evidence="5" id="KW-1185">Reference proteome</keyword>
<feature type="domain" description="Response regulatory" evidence="3">
    <location>
        <begin position="4"/>
        <end position="121"/>
    </location>
</feature>
<dbReference type="PANTHER" id="PTHR44591:SF3">
    <property type="entry name" value="RESPONSE REGULATORY DOMAIN-CONTAINING PROTEIN"/>
    <property type="match status" value="1"/>
</dbReference>
<dbReference type="PROSITE" id="PS50110">
    <property type="entry name" value="RESPONSE_REGULATORY"/>
    <property type="match status" value="1"/>
</dbReference>
<organism evidence="4 5">
    <name type="scientific">Sulfitobacter faviae</name>
    <dbReference type="NCBI Taxonomy" id="1775881"/>
    <lineage>
        <taxon>Bacteria</taxon>
        <taxon>Pseudomonadati</taxon>
        <taxon>Pseudomonadota</taxon>
        <taxon>Alphaproteobacteria</taxon>
        <taxon>Rhodobacterales</taxon>
        <taxon>Roseobacteraceae</taxon>
        <taxon>Sulfitobacter</taxon>
    </lineage>
</organism>
<dbReference type="SUPFAM" id="SSF52172">
    <property type="entry name" value="CheY-like"/>
    <property type="match status" value="1"/>
</dbReference>
<feature type="modified residue" description="4-aspartylphosphate" evidence="2">
    <location>
        <position position="54"/>
    </location>
</feature>